<proteinExistence type="predicted"/>
<dbReference type="EMBL" id="CADCTN010000101">
    <property type="protein sequence ID" value="CAA9239167.1"/>
    <property type="molecule type" value="Genomic_DNA"/>
</dbReference>
<reference evidence="2" key="1">
    <citation type="submission" date="2020-02" db="EMBL/GenBank/DDBJ databases">
        <authorList>
            <person name="Meier V. D."/>
        </authorList>
    </citation>
    <scope>NUCLEOTIDE SEQUENCE</scope>
    <source>
        <strain evidence="2">AVDCRST_MAG52</strain>
    </source>
</reference>
<feature type="chain" id="PRO_5026789325" evidence="1">
    <location>
        <begin position="19"/>
        <end position="61"/>
    </location>
</feature>
<keyword evidence="1" id="KW-0732">Signal</keyword>
<sequence length="61" mass="6298">MTSSATSAAWLPAAIARAAVVTAPPAQYVPSPGRGRHSAPEVPGELRIATPEDLLRIGRHA</sequence>
<evidence type="ECO:0000256" key="1">
    <source>
        <dbReference type="SAM" id="SignalP"/>
    </source>
</evidence>
<organism evidence="2">
    <name type="scientific">uncultured Blastococcus sp</name>
    <dbReference type="NCBI Taxonomy" id="217144"/>
    <lineage>
        <taxon>Bacteria</taxon>
        <taxon>Bacillati</taxon>
        <taxon>Actinomycetota</taxon>
        <taxon>Actinomycetes</taxon>
        <taxon>Geodermatophilales</taxon>
        <taxon>Geodermatophilaceae</taxon>
        <taxon>Blastococcus</taxon>
        <taxon>environmental samples</taxon>
    </lineage>
</organism>
<accession>A0A6J4I0N7</accession>
<name>A0A6J4I0N7_9ACTN</name>
<evidence type="ECO:0000313" key="2">
    <source>
        <dbReference type="EMBL" id="CAA9239167.1"/>
    </source>
</evidence>
<dbReference type="AlphaFoldDB" id="A0A6J4I0N7"/>
<feature type="signal peptide" evidence="1">
    <location>
        <begin position="1"/>
        <end position="18"/>
    </location>
</feature>
<protein>
    <submittedName>
        <fullName evidence="2">Uncharacterized protein</fullName>
    </submittedName>
</protein>
<gene>
    <name evidence="2" type="ORF">AVDCRST_MAG52-1503</name>
</gene>